<organism evidence="2">
    <name type="scientific">marine sediment metagenome</name>
    <dbReference type="NCBI Taxonomy" id="412755"/>
    <lineage>
        <taxon>unclassified sequences</taxon>
        <taxon>metagenomes</taxon>
        <taxon>ecological metagenomes</taxon>
    </lineage>
</organism>
<sequence>MKIYIIRVIIPLGIVIGSVVLGFGTYYILKLGGL</sequence>
<comment type="caution">
    <text evidence="2">The sequence shown here is derived from an EMBL/GenBank/DDBJ whole genome shotgun (WGS) entry which is preliminary data.</text>
</comment>
<accession>A0A0F9FJP1</accession>
<dbReference type="AlphaFoldDB" id="A0A0F9FJP1"/>
<gene>
    <name evidence="2" type="ORF">LCGC14_1944230</name>
</gene>
<evidence type="ECO:0000256" key="1">
    <source>
        <dbReference type="SAM" id="Phobius"/>
    </source>
</evidence>
<proteinExistence type="predicted"/>
<dbReference type="EMBL" id="LAZR01021102">
    <property type="protein sequence ID" value="KKL86488.1"/>
    <property type="molecule type" value="Genomic_DNA"/>
</dbReference>
<protein>
    <submittedName>
        <fullName evidence="2">Uncharacterized protein</fullName>
    </submittedName>
</protein>
<keyword evidence="1" id="KW-1133">Transmembrane helix</keyword>
<keyword evidence="1" id="KW-0472">Membrane</keyword>
<name>A0A0F9FJP1_9ZZZZ</name>
<reference evidence="2" key="1">
    <citation type="journal article" date="2015" name="Nature">
        <title>Complex archaea that bridge the gap between prokaryotes and eukaryotes.</title>
        <authorList>
            <person name="Spang A."/>
            <person name="Saw J.H."/>
            <person name="Jorgensen S.L."/>
            <person name="Zaremba-Niedzwiedzka K."/>
            <person name="Martijn J."/>
            <person name="Lind A.E."/>
            <person name="van Eijk R."/>
            <person name="Schleper C."/>
            <person name="Guy L."/>
            <person name="Ettema T.J."/>
        </authorList>
    </citation>
    <scope>NUCLEOTIDE SEQUENCE</scope>
</reference>
<evidence type="ECO:0000313" key="2">
    <source>
        <dbReference type="EMBL" id="KKL86488.1"/>
    </source>
</evidence>
<keyword evidence="1" id="KW-0812">Transmembrane</keyword>
<feature type="transmembrane region" description="Helical" evidence="1">
    <location>
        <begin position="9"/>
        <end position="29"/>
    </location>
</feature>